<dbReference type="Pfam" id="PF24681">
    <property type="entry name" value="Kelch_KLHDC2_KLHL20_DRC7"/>
    <property type="match status" value="1"/>
</dbReference>
<evidence type="ECO:0000313" key="5">
    <source>
        <dbReference type="EMBL" id="KXN67294.1"/>
    </source>
</evidence>
<dbReference type="Pfam" id="PF06588">
    <property type="entry name" value="Muskelin_N"/>
    <property type="match status" value="1"/>
</dbReference>
<feature type="domain" description="Muskelin N-terminal" evidence="4">
    <location>
        <begin position="110"/>
        <end position="301"/>
    </location>
</feature>
<dbReference type="SUPFAM" id="SSF49785">
    <property type="entry name" value="Galactose-binding domain-like"/>
    <property type="match status" value="1"/>
</dbReference>
<protein>
    <recommendedName>
        <fullName evidence="4">Muskelin N-terminal domain-containing protein</fullName>
    </recommendedName>
</protein>
<dbReference type="OMA" id="SDFFMYD"/>
<dbReference type="EMBL" id="KQ964646">
    <property type="protein sequence ID" value="KXN67294.1"/>
    <property type="molecule type" value="Genomic_DNA"/>
</dbReference>
<dbReference type="InterPro" id="IPR052456">
    <property type="entry name" value="CTLH_complex_component"/>
</dbReference>
<dbReference type="InterPro" id="IPR010565">
    <property type="entry name" value="Muskelin_N"/>
</dbReference>
<feature type="compositionally biased region" description="Low complexity" evidence="3">
    <location>
        <begin position="1"/>
        <end position="15"/>
    </location>
</feature>
<name>A0A137NXB1_CONC2</name>
<evidence type="ECO:0000256" key="3">
    <source>
        <dbReference type="SAM" id="MobiDB-lite"/>
    </source>
</evidence>
<dbReference type="STRING" id="796925.A0A137NXB1"/>
<dbReference type="Gene3D" id="2.120.10.80">
    <property type="entry name" value="Kelch-type beta propeller"/>
    <property type="match status" value="2"/>
</dbReference>
<dbReference type="InterPro" id="IPR006652">
    <property type="entry name" value="Kelch_1"/>
</dbReference>
<reference evidence="5 6" key="1">
    <citation type="journal article" date="2015" name="Genome Biol. Evol.">
        <title>Phylogenomic analyses indicate that early fungi evolved digesting cell walls of algal ancestors of land plants.</title>
        <authorList>
            <person name="Chang Y."/>
            <person name="Wang S."/>
            <person name="Sekimoto S."/>
            <person name="Aerts A.L."/>
            <person name="Choi C."/>
            <person name="Clum A."/>
            <person name="LaButti K.M."/>
            <person name="Lindquist E.A."/>
            <person name="Yee Ngan C."/>
            <person name="Ohm R.A."/>
            <person name="Salamov A.A."/>
            <person name="Grigoriev I.V."/>
            <person name="Spatafora J.W."/>
            <person name="Berbee M.L."/>
        </authorList>
    </citation>
    <scope>NUCLEOTIDE SEQUENCE [LARGE SCALE GENOMIC DNA]</scope>
    <source>
        <strain evidence="5 6">NRRL 28638</strain>
    </source>
</reference>
<feature type="region of interest" description="Disordered" evidence="3">
    <location>
        <begin position="1"/>
        <end position="55"/>
    </location>
</feature>
<dbReference type="InterPro" id="IPR015915">
    <property type="entry name" value="Kelch-typ_b-propeller"/>
</dbReference>
<dbReference type="Pfam" id="PF01344">
    <property type="entry name" value="Kelch_1"/>
    <property type="match status" value="1"/>
</dbReference>
<dbReference type="SUPFAM" id="SSF50965">
    <property type="entry name" value="Galactose oxidase, central domain"/>
    <property type="match status" value="1"/>
</dbReference>
<evidence type="ECO:0000259" key="4">
    <source>
        <dbReference type="Pfam" id="PF06588"/>
    </source>
</evidence>
<dbReference type="PANTHER" id="PTHR15526:SF5">
    <property type="entry name" value="MUSKELIN"/>
    <property type="match status" value="1"/>
</dbReference>
<feature type="compositionally biased region" description="Low complexity" evidence="3">
    <location>
        <begin position="25"/>
        <end position="37"/>
    </location>
</feature>
<dbReference type="Proteomes" id="UP000070444">
    <property type="component" value="Unassembled WGS sequence"/>
</dbReference>
<dbReference type="Gene3D" id="2.60.120.260">
    <property type="entry name" value="Galactose-binding domain-like"/>
    <property type="match status" value="1"/>
</dbReference>
<dbReference type="PROSITE" id="PS50896">
    <property type="entry name" value="LISH"/>
    <property type="match status" value="1"/>
</dbReference>
<sequence length="750" mass="86498">METSNNSSGSGSGSSRNYESLNKISFSGGSNSSSGESTPHRNSRSPLKHPIASSVLSEPYVKPPYSKFKPCSTFDPNSVPILPSNKTRQTEGIGRVSRRPSLLLNKQHTSKLKYSIHSWSSHSSCFYPENILVDNPNDQSSRWSTGNNNLTQFIMLELEQVSVVQTITFGKYNKVHVCNLKEFKVYGGLTPNDMVELLHNGLRNNHHPETFSLKFSFKNVLFPCKYIKIVPLLAWGANFNYSIWYVELQGNCDNTTTEQVYKQYAEYRENEVIRLCLKYFRQRNFTDAFQALSNHTGLELECPMLSQLNRLVVEEGKFDEAEQLICLAGERNYFDDWIASCDSTPSWRRIMATDATGHSPCMRGGHQMCIDSENGTIYLMGGWDGYRDLGDFWKFNISSQTWTKISSDTSEQNGPGARSCHKICIDPIKKRIYVLGKYVDTEARANIHLDSDFFYYDIMENQWVKLSNDLYIIAGQRNKDYLSDFYVYDLDTDQVTERQRDYSILGGPDAGFTQRANIDSESRQFFVFSGLMKERTGTRDTVKNVFWSFNLDTDAWNKVYENNNVDPQYWSRMSELEPCPRFAHQMVLDTVNKVHYLFGGNPGETGNTHLRLDDFWELKLIRPSLKEIIRKARLLIRKHKYLELCCCTDPLSPDPLEYLRSEVSELVDHSNEEESKEFRCLASHLFSNRDQINHNSEDDYQIIWDKFKCLYETPNNSTSPRMVLYDKLLEIFPDNMKQPSLNLIDLVNVS</sequence>
<dbReference type="InterPro" id="IPR011043">
    <property type="entry name" value="Gal_Oxase/kelch_b-propeller"/>
</dbReference>
<evidence type="ECO:0000313" key="6">
    <source>
        <dbReference type="Proteomes" id="UP000070444"/>
    </source>
</evidence>
<keyword evidence="2" id="KW-0677">Repeat</keyword>
<evidence type="ECO:0000256" key="1">
    <source>
        <dbReference type="ARBA" id="ARBA00022441"/>
    </source>
</evidence>
<dbReference type="AlphaFoldDB" id="A0A137NXB1"/>
<accession>A0A137NXB1</accession>
<dbReference type="PANTHER" id="PTHR15526">
    <property type="entry name" value="MUSKELIN"/>
    <property type="match status" value="1"/>
</dbReference>
<dbReference type="OrthoDB" id="10052615at2759"/>
<organism evidence="5 6">
    <name type="scientific">Conidiobolus coronatus (strain ATCC 28846 / CBS 209.66 / NRRL 28638)</name>
    <name type="common">Delacroixia coronata</name>
    <dbReference type="NCBI Taxonomy" id="796925"/>
    <lineage>
        <taxon>Eukaryota</taxon>
        <taxon>Fungi</taxon>
        <taxon>Fungi incertae sedis</taxon>
        <taxon>Zoopagomycota</taxon>
        <taxon>Entomophthoromycotina</taxon>
        <taxon>Entomophthoromycetes</taxon>
        <taxon>Entomophthorales</taxon>
        <taxon>Ancylistaceae</taxon>
        <taxon>Conidiobolus</taxon>
    </lineage>
</organism>
<dbReference type="GO" id="GO:0005737">
    <property type="term" value="C:cytoplasm"/>
    <property type="evidence" value="ECO:0007669"/>
    <property type="project" value="TreeGrafter"/>
</dbReference>
<dbReference type="InterPro" id="IPR006594">
    <property type="entry name" value="LisH"/>
</dbReference>
<keyword evidence="1" id="KW-0880">Kelch repeat</keyword>
<evidence type="ECO:0000256" key="2">
    <source>
        <dbReference type="ARBA" id="ARBA00022737"/>
    </source>
</evidence>
<gene>
    <name evidence="5" type="ORF">CONCODRAFT_61161</name>
</gene>
<keyword evidence="6" id="KW-1185">Reference proteome</keyword>
<dbReference type="InterPro" id="IPR008979">
    <property type="entry name" value="Galactose-bd-like_sf"/>
</dbReference>
<proteinExistence type="predicted"/>